<dbReference type="Gene3D" id="3.90.550.10">
    <property type="entry name" value="Spore Coat Polysaccharide Biosynthesis Protein SpsA, Chain A"/>
    <property type="match status" value="1"/>
</dbReference>
<proteinExistence type="inferred from homology"/>
<sequence length="238" mass="24327">MRARAVGALPLAGAGGNIAGLILAGGRGSRMGEIDKGLAPLRGAPLVEHVARALAPQVARLVLSANRNAEVYARYGPVLADDPAHGAWQGPLAGVAAGLAGSPLPWVATVPCDTPFLPGDLVERLALALHAEAGRAQDAAAAPPSAPMAGGQSAGAARIAVARAGGHRQSVCMLLPADLLPSLRAYLDAGERKVERWQDRNGCVEVAFDDEAAFMNLNTSAELAQAHTLAPSGRKDRP</sequence>
<evidence type="ECO:0000259" key="9">
    <source>
        <dbReference type="Pfam" id="PF12804"/>
    </source>
</evidence>
<gene>
    <name evidence="8" type="primary">mobA</name>
    <name evidence="10" type="ORF">CAL29_26405</name>
</gene>
<dbReference type="OrthoDB" id="9788394at2"/>
<feature type="binding site" evidence="8">
    <location>
        <position position="81"/>
    </location>
    <ligand>
        <name>GTP</name>
        <dbReference type="ChEBI" id="CHEBI:37565"/>
    </ligand>
</feature>
<reference evidence="11" key="1">
    <citation type="submission" date="2017-05" db="EMBL/GenBank/DDBJ databases">
        <title>Complete and WGS of Bordetella genogroups.</title>
        <authorList>
            <person name="Spilker T."/>
            <person name="Lipuma J."/>
        </authorList>
    </citation>
    <scope>NUCLEOTIDE SEQUENCE [LARGE SCALE GENOMIC DNA]</scope>
    <source>
        <strain evidence="11">AU16122</strain>
    </source>
</reference>
<keyword evidence="7 8" id="KW-0501">Molybdenum cofactor biosynthesis</keyword>
<protein>
    <recommendedName>
        <fullName evidence="8">Molybdenum cofactor guanylyltransferase</fullName>
        <shortName evidence="8">MoCo guanylyltransferase</shortName>
        <ecNumber evidence="8">2.7.7.77</ecNumber>
    </recommendedName>
    <alternativeName>
        <fullName evidence="8">GTP:molybdopterin guanylyltransferase</fullName>
    </alternativeName>
    <alternativeName>
        <fullName evidence="8">Mo-MPT guanylyltransferase</fullName>
    </alternativeName>
    <alternativeName>
        <fullName evidence="8">Molybdopterin guanylyltransferase</fullName>
    </alternativeName>
    <alternativeName>
        <fullName evidence="8">Molybdopterin-guanine dinucleotide synthase</fullName>
        <shortName evidence="8">MGD synthase</shortName>
    </alternativeName>
</protein>
<evidence type="ECO:0000256" key="2">
    <source>
        <dbReference type="ARBA" id="ARBA00022679"/>
    </source>
</evidence>
<evidence type="ECO:0000256" key="7">
    <source>
        <dbReference type="ARBA" id="ARBA00023150"/>
    </source>
</evidence>
<comment type="caution">
    <text evidence="8">Lacks conserved residue(s) required for the propagation of feature annotation.</text>
</comment>
<organism evidence="10 11">
    <name type="scientific">Bordetella genomosp. 10</name>
    <dbReference type="NCBI Taxonomy" id="1416804"/>
    <lineage>
        <taxon>Bacteria</taxon>
        <taxon>Pseudomonadati</taxon>
        <taxon>Pseudomonadota</taxon>
        <taxon>Betaproteobacteria</taxon>
        <taxon>Burkholderiales</taxon>
        <taxon>Alcaligenaceae</taxon>
        <taxon>Bordetella</taxon>
    </lineage>
</organism>
<dbReference type="RefSeq" id="WP_094855848.1">
    <property type="nucleotide sequence ID" value="NZ_NEVM01000005.1"/>
</dbReference>
<dbReference type="GO" id="GO:0005737">
    <property type="term" value="C:cytoplasm"/>
    <property type="evidence" value="ECO:0007669"/>
    <property type="project" value="UniProtKB-SubCell"/>
</dbReference>
<dbReference type="GO" id="GO:0005525">
    <property type="term" value="F:GTP binding"/>
    <property type="evidence" value="ECO:0007669"/>
    <property type="project" value="UniProtKB-UniRule"/>
</dbReference>
<feature type="binding site" evidence="8">
    <location>
        <position position="36"/>
    </location>
    <ligand>
        <name>GTP</name>
        <dbReference type="ChEBI" id="CHEBI:37565"/>
    </ligand>
</feature>
<dbReference type="InterPro" id="IPR013482">
    <property type="entry name" value="Molybde_CF_guanTrfase"/>
</dbReference>
<evidence type="ECO:0000256" key="1">
    <source>
        <dbReference type="ARBA" id="ARBA00022490"/>
    </source>
</evidence>
<dbReference type="Proteomes" id="UP000216020">
    <property type="component" value="Unassembled WGS sequence"/>
</dbReference>
<dbReference type="PANTHER" id="PTHR19136">
    <property type="entry name" value="MOLYBDENUM COFACTOR GUANYLYLTRANSFERASE"/>
    <property type="match status" value="1"/>
</dbReference>
<comment type="caution">
    <text evidence="10">The sequence shown here is derived from an EMBL/GenBank/DDBJ whole genome shotgun (WGS) entry which is preliminary data.</text>
</comment>
<comment type="catalytic activity">
    <reaction evidence="8">
        <text>Mo-molybdopterin + GTP + H(+) = Mo-molybdopterin guanine dinucleotide + diphosphate</text>
        <dbReference type="Rhea" id="RHEA:34243"/>
        <dbReference type="ChEBI" id="CHEBI:15378"/>
        <dbReference type="ChEBI" id="CHEBI:33019"/>
        <dbReference type="ChEBI" id="CHEBI:37565"/>
        <dbReference type="ChEBI" id="CHEBI:71302"/>
        <dbReference type="ChEBI" id="CHEBI:71310"/>
        <dbReference type="EC" id="2.7.7.77"/>
    </reaction>
</comment>
<keyword evidence="5 8" id="KW-0460">Magnesium</keyword>
<feature type="binding site" evidence="8">
    <location>
        <position position="113"/>
    </location>
    <ligand>
        <name>Mg(2+)</name>
        <dbReference type="ChEBI" id="CHEBI:18420"/>
    </ligand>
</feature>
<keyword evidence="6 8" id="KW-0342">GTP-binding</keyword>
<dbReference type="GO" id="GO:1902758">
    <property type="term" value="P:bis(molybdopterin guanine dinucleotide)molybdenum biosynthetic process"/>
    <property type="evidence" value="ECO:0007669"/>
    <property type="project" value="TreeGrafter"/>
</dbReference>
<evidence type="ECO:0000256" key="6">
    <source>
        <dbReference type="ARBA" id="ARBA00023134"/>
    </source>
</evidence>
<dbReference type="GO" id="GO:0061603">
    <property type="term" value="F:molybdenum cofactor guanylyltransferase activity"/>
    <property type="evidence" value="ECO:0007669"/>
    <property type="project" value="UniProtKB-EC"/>
</dbReference>
<feature type="binding site" evidence="8">
    <location>
        <begin position="23"/>
        <end position="25"/>
    </location>
    <ligand>
        <name>GTP</name>
        <dbReference type="ChEBI" id="CHEBI:37565"/>
    </ligand>
</feature>
<evidence type="ECO:0000256" key="3">
    <source>
        <dbReference type="ARBA" id="ARBA00022723"/>
    </source>
</evidence>
<dbReference type="SUPFAM" id="SSF53448">
    <property type="entry name" value="Nucleotide-diphospho-sugar transferases"/>
    <property type="match status" value="1"/>
</dbReference>
<keyword evidence="2 8" id="KW-0808">Transferase</keyword>
<accession>A0A261S268</accession>
<dbReference type="EC" id="2.7.7.77" evidence="8"/>
<feature type="domain" description="MobA-like NTP transferase" evidence="9">
    <location>
        <begin position="20"/>
        <end position="198"/>
    </location>
</feature>
<evidence type="ECO:0000313" key="10">
    <source>
        <dbReference type="EMBL" id="OZI31439.1"/>
    </source>
</evidence>
<dbReference type="InterPro" id="IPR029044">
    <property type="entry name" value="Nucleotide-diphossugar_trans"/>
</dbReference>
<comment type="function">
    <text evidence="8">Transfers a GMP moiety from GTP to Mo-molybdopterin (Mo-MPT) cofactor (Moco or molybdenum cofactor) to form Mo-molybdopterin guanine dinucleotide (Mo-MGD) cofactor.</text>
</comment>
<keyword evidence="1 8" id="KW-0963">Cytoplasm</keyword>
<dbReference type="EMBL" id="NEVM01000005">
    <property type="protein sequence ID" value="OZI31439.1"/>
    <property type="molecule type" value="Genomic_DNA"/>
</dbReference>
<evidence type="ECO:0000313" key="11">
    <source>
        <dbReference type="Proteomes" id="UP000216020"/>
    </source>
</evidence>
<comment type="subunit">
    <text evidence="8">Monomer.</text>
</comment>
<feature type="binding site" evidence="8">
    <location>
        <position position="113"/>
    </location>
    <ligand>
        <name>GTP</name>
        <dbReference type="ChEBI" id="CHEBI:37565"/>
    </ligand>
</feature>
<keyword evidence="3 8" id="KW-0479">Metal-binding</keyword>
<evidence type="ECO:0000256" key="8">
    <source>
        <dbReference type="HAMAP-Rule" id="MF_00316"/>
    </source>
</evidence>
<name>A0A261S268_9BORD</name>
<dbReference type="GO" id="GO:0046872">
    <property type="term" value="F:metal ion binding"/>
    <property type="evidence" value="ECO:0007669"/>
    <property type="project" value="UniProtKB-KW"/>
</dbReference>
<comment type="similarity">
    <text evidence="8">Belongs to the MobA family.</text>
</comment>
<keyword evidence="11" id="KW-1185">Reference proteome</keyword>
<dbReference type="InterPro" id="IPR025877">
    <property type="entry name" value="MobA-like_NTP_Trfase"/>
</dbReference>
<dbReference type="HAMAP" id="MF_00316">
    <property type="entry name" value="MobA"/>
    <property type="match status" value="1"/>
</dbReference>
<dbReference type="CDD" id="cd02503">
    <property type="entry name" value="MobA"/>
    <property type="match status" value="1"/>
</dbReference>
<comment type="subcellular location">
    <subcellularLocation>
        <location evidence="8">Cytoplasm</location>
    </subcellularLocation>
</comment>
<evidence type="ECO:0000256" key="5">
    <source>
        <dbReference type="ARBA" id="ARBA00022842"/>
    </source>
</evidence>
<comment type="domain">
    <text evidence="8">The N-terminal domain determines nucleotide recognition and specific binding, while the C-terminal domain determines the specific binding to the target protein.</text>
</comment>
<comment type="cofactor">
    <cofactor evidence="8">
        <name>Mg(2+)</name>
        <dbReference type="ChEBI" id="CHEBI:18420"/>
    </cofactor>
</comment>
<dbReference type="PANTHER" id="PTHR19136:SF81">
    <property type="entry name" value="MOLYBDENUM COFACTOR GUANYLYLTRANSFERASE"/>
    <property type="match status" value="1"/>
</dbReference>
<dbReference type="Pfam" id="PF12804">
    <property type="entry name" value="NTP_transf_3"/>
    <property type="match status" value="1"/>
</dbReference>
<keyword evidence="4 8" id="KW-0547">Nucleotide-binding</keyword>
<evidence type="ECO:0000256" key="4">
    <source>
        <dbReference type="ARBA" id="ARBA00022741"/>
    </source>
</evidence>
<dbReference type="AlphaFoldDB" id="A0A261S268"/>